<feature type="compositionally biased region" description="Low complexity" evidence="7">
    <location>
        <begin position="239"/>
        <end position="255"/>
    </location>
</feature>
<feature type="coiled-coil region" evidence="6">
    <location>
        <begin position="577"/>
        <end position="608"/>
    </location>
</feature>
<dbReference type="InterPro" id="IPR019528">
    <property type="entry name" value="PACT_domain"/>
</dbReference>
<feature type="compositionally biased region" description="Polar residues" evidence="7">
    <location>
        <begin position="60"/>
        <end position="79"/>
    </location>
</feature>
<dbReference type="GO" id="GO:0000793">
    <property type="term" value="C:condensed chromosome"/>
    <property type="evidence" value="ECO:0007669"/>
    <property type="project" value="TreeGrafter"/>
</dbReference>
<comment type="subcellular location">
    <subcellularLocation>
        <location evidence="1">Cytoplasm</location>
        <location evidence="1">Cytoskeleton</location>
        <location evidence="1">Microtubule organizing center</location>
    </subcellularLocation>
</comment>
<keyword evidence="3" id="KW-0597">Phosphoprotein</keyword>
<reference evidence="9 10" key="1">
    <citation type="journal article" date="2020" name="ISME J.">
        <title>Uncovering the hidden diversity of litter-decomposition mechanisms in mushroom-forming fungi.</title>
        <authorList>
            <person name="Floudas D."/>
            <person name="Bentzer J."/>
            <person name="Ahren D."/>
            <person name="Johansson T."/>
            <person name="Persson P."/>
            <person name="Tunlid A."/>
        </authorList>
    </citation>
    <scope>NUCLEOTIDE SEQUENCE [LARGE SCALE GENOMIC DNA]</scope>
    <source>
        <strain evidence="9 10">CBS 146.42</strain>
    </source>
</reference>
<evidence type="ECO:0000256" key="3">
    <source>
        <dbReference type="ARBA" id="ARBA00022553"/>
    </source>
</evidence>
<evidence type="ECO:0000256" key="6">
    <source>
        <dbReference type="SAM" id="Coils"/>
    </source>
</evidence>
<dbReference type="GO" id="GO:0000796">
    <property type="term" value="C:condensin complex"/>
    <property type="evidence" value="ECO:0007669"/>
    <property type="project" value="TreeGrafter"/>
</dbReference>
<gene>
    <name evidence="9" type="ORF">D9756_002404</name>
</gene>
<dbReference type="GO" id="GO:0005737">
    <property type="term" value="C:cytoplasm"/>
    <property type="evidence" value="ECO:0007669"/>
    <property type="project" value="UniProtKB-ARBA"/>
</dbReference>
<evidence type="ECO:0000256" key="2">
    <source>
        <dbReference type="ARBA" id="ARBA00022490"/>
    </source>
</evidence>
<dbReference type="GO" id="GO:0005815">
    <property type="term" value="C:microtubule organizing center"/>
    <property type="evidence" value="ECO:0007669"/>
    <property type="project" value="UniProtKB-SubCell"/>
</dbReference>
<dbReference type="GO" id="GO:0003682">
    <property type="term" value="F:chromatin binding"/>
    <property type="evidence" value="ECO:0007669"/>
    <property type="project" value="TreeGrafter"/>
</dbReference>
<feature type="compositionally biased region" description="Basic and acidic residues" evidence="7">
    <location>
        <begin position="197"/>
        <end position="216"/>
    </location>
</feature>
<keyword evidence="10" id="KW-1185">Reference proteome</keyword>
<evidence type="ECO:0000256" key="4">
    <source>
        <dbReference type="ARBA" id="ARBA00023054"/>
    </source>
</evidence>
<feature type="compositionally biased region" description="Polar residues" evidence="7">
    <location>
        <begin position="360"/>
        <end position="384"/>
    </location>
</feature>
<dbReference type="Gene3D" id="1.10.287.1490">
    <property type="match status" value="2"/>
</dbReference>
<feature type="compositionally biased region" description="Basic and acidic residues" evidence="7">
    <location>
        <begin position="136"/>
        <end position="147"/>
    </location>
</feature>
<comment type="caution">
    <text evidence="9">The sequence shown here is derived from an EMBL/GenBank/DDBJ whole genome shotgun (WGS) entry which is preliminary data.</text>
</comment>
<dbReference type="Proteomes" id="UP000559027">
    <property type="component" value="Unassembled WGS sequence"/>
</dbReference>
<feature type="domain" description="Pericentrin/AKAP-450 centrosomal targeting" evidence="8">
    <location>
        <begin position="1572"/>
        <end position="1646"/>
    </location>
</feature>
<dbReference type="OrthoDB" id="2020852at2759"/>
<feature type="compositionally biased region" description="Low complexity" evidence="7">
    <location>
        <begin position="623"/>
        <end position="635"/>
    </location>
</feature>
<feature type="region of interest" description="Disordered" evidence="7">
    <location>
        <begin position="611"/>
        <end position="639"/>
    </location>
</feature>
<feature type="region of interest" description="Disordered" evidence="7">
    <location>
        <begin position="130"/>
        <end position="430"/>
    </location>
</feature>
<evidence type="ECO:0000256" key="7">
    <source>
        <dbReference type="SAM" id="MobiDB-lite"/>
    </source>
</evidence>
<keyword evidence="2" id="KW-0963">Cytoplasm</keyword>
<organism evidence="9 10">
    <name type="scientific">Leucocoprinus leucothites</name>
    <dbReference type="NCBI Taxonomy" id="201217"/>
    <lineage>
        <taxon>Eukaryota</taxon>
        <taxon>Fungi</taxon>
        <taxon>Dikarya</taxon>
        <taxon>Basidiomycota</taxon>
        <taxon>Agaricomycotina</taxon>
        <taxon>Agaricomycetes</taxon>
        <taxon>Agaricomycetidae</taxon>
        <taxon>Agaricales</taxon>
        <taxon>Agaricineae</taxon>
        <taxon>Agaricaceae</taxon>
        <taxon>Leucocoprinus</taxon>
    </lineage>
</organism>
<dbReference type="EMBL" id="JAACJO010000002">
    <property type="protein sequence ID" value="KAF5362013.1"/>
    <property type="molecule type" value="Genomic_DNA"/>
</dbReference>
<sequence>MAAMLETPSRIWRRIEAGHEQDMPSLPSVPALEDSDAEPLTSRVLPQESDENTDEDENLGSISSPPHSTPAASQYTIRPFGSANTTAHLANSLASRKSFGTSRSFGSRNSKLDSFNISKVPSLTRINAAAGNAHDSVSDHDVQEESKSSVPDVYLPPPDDDEFEGEGLSIADALQSVSRSGSPAPFAVDAFEEDESLEKPHDHSRSLKSEPKHSPFDRFQNVALRRANNRARTPSLTHTVSSQTTSPTNSTPPQSHRSPFLARLHAASPSLAARVPLPRSRTSSPAMRDGSPVDTSGASESNSVNLPSTASMDITDVHSSSPVRSVRGEDISVDDQALPEESGLPSQDYDALSAEEVEPTFSSDDAPTPHSSRSNGRGQHSSPGSMAFTPTPAFPRPRARFNLPSPPKDEIPSTPAQNQLETDETPLDNIMTPHTRRRSFLLSVINSTARPRLKMGTPHPRNHLITPSMASIAESTPGPSNEPIEGTSLRTVLAGVTPRPPMAGRRRMSHPLAQAYVPSPAASDTESIVGYENDRMSMISTTSSQDLTSHPRANASFDPAMGFGGGAAGHGVGRFNAGKLNNYLHTLNRRLQEENEQLIDRIRMLEEEKHLHASPVASEPSRRSSLSSTGNRRLSAGTALNNVEEDPAAERWLEEKAELEEMIESFKDEVAKYMAEKEDAEGALENEKRERERDKERWKERMAEVEAGVSELVGELEKKVEVAEKRAREVSSKSDDRVEELNRQIDNLHAGVDAANDRAEKAERALENGQDLGGALNEANERLVQVTTELRNANAHIQGLEKEMAEADSHIDELETLHKKDQELISTLEKDIDAATEQLEREKAKARELEDHIQGSGGELQEAKAYIDELEENTEAAAERLEVLEAEIVEARNMIKKFEAGELESDQELVHVEKELAKAQEVNAQMEAALEGAEKKMAEDGEAILSLKSQLASLEREKERVLVNASQNVSRSTEPTGPSEEDLEALEMELDDANKEIARLNALLVQSPARRAMEKVKDARIEMLEKEREELMERNKMLRMTMNDMTTPQKAVNSSGISPIHRHVLSLALHTPRTPGPPLRDLSWLNSTMNDPSVSPLIAEISRLQKELDRANESIDDKIDKLEDAGLGVVGLTQKLEDARGQITSLEDEIARLKRTEERRNRRLERMRCGRCRMKVDARHVLREDDSFLDNSRLSLEPSVSQITTTEDLRQDLQTVNEELADLKQKWREEKKQLVTENAVLQDAANRLNAQVKEEARRLAETERKGEKKRLTVENELENARNTIQELEGELKSERSRLRNLDAQQSRTHRDKNDLLNQLKRTESDMDDVRQQLQKFKQENNELEKELRENATAEQKARLLEKRVAENQRTIEGLRQERSSLSADFKDLQRRYADASERADRLRKEYASSSNSHEKRRNELDIHLLEIEDLKRALQKQSTKVQQAEEEKKRVIAERHDVSETIAALEADLRRVRRNAETFGRDLRTLRAEKERAEAKYKDEIARLERNKKQSQAQLKLLTDELDQQKQQIADVEDEMRNHICAADDRQVSALKLQHNKECKGLLVQIRYLKAKFTREALFRDHLGYQKQYLLEILAQFERGERKILVAIARIGYPVAPSRPKKVNKFRAAGIMIMFFSRVRRASAAWQRHSALKQEVVTALDKMHRRRAIAAAS</sequence>
<evidence type="ECO:0000259" key="8">
    <source>
        <dbReference type="Pfam" id="PF10495"/>
    </source>
</evidence>
<dbReference type="PANTHER" id="PTHR43941">
    <property type="entry name" value="STRUCTURAL MAINTENANCE OF CHROMOSOMES PROTEIN 2"/>
    <property type="match status" value="1"/>
</dbReference>
<dbReference type="PANTHER" id="PTHR43941:SF1">
    <property type="entry name" value="STRUCTURAL MAINTENANCE OF CHROMOSOMES PROTEIN 2"/>
    <property type="match status" value="1"/>
</dbReference>
<feature type="compositionally biased region" description="Polar residues" evidence="7">
    <location>
        <begin position="293"/>
        <end position="323"/>
    </location>
</feature>
<feature type="compositionally biased region" description="Acidic residues" evidence="7">
    <location>
        <begin position="48"/>
        <end position="58"/>
    </location>
</feature>
<evidence type="ECO:0000313" key="10">
    <source>
        <dbReference type="Proteomes" id="UP000559027"/>
    </source>
</evidence>
<dbReference type="Pfam" id="PF10495">
    <property type="entry name" value="PACT_coil_coil"/>
    <property type="match status" value="1"/>
</dbReference>
<evidence type="ECO:0000256" key="5">
    <source>
        <dbReference type="ARBA" id="ARBA00023212"/>
    </source>
</evidence>
<keyword evidence="4 6" id="KW-0175">Coiled coil</keyword>
<proteinExistence type="predicted"/>
<evidence type="ECO:0000256" key="1">
    <source>
        <dbReference type="ARBA" id="ARBA00004267"/>
    </source>
</evidence>
<feature type="region of interest" description="Disordered" evidence="7">
    <location>
        <begin position="93"/>
        <end position="117"/>
    </location>
</feature>
<accession>A0A8H5GBT0</accession>
<evidence type="ECO:0000313" key="9">
    <source>
        <dbReference type="EMBL" id="KAF5362013.1"/>
    </source>
</evidence>
<dbReference type="GO" id="GO:0007076">
    <property type="term" value="P:mitotic chromosome condensation"/>
    <property type="evidence" value="ECO:0007669"/>
    <property type="project" value="TreeGrafter"/>
</dbReference>
<feature type="region of interest" description="Disordered" evidence="7">
    <location>
        <begin position="15"/>
        <end position="79"/>
    </location>
</feature>
<name>A0A8H5GBT0_9AGAR</name>
<protein>
    <recommendedName>
        <fullName evidence="8">Pericentrin/AKAP-450 centrosomal targeting domain-containing protein</fullName>
    </recommendedName>
</protein>
<feature type="coiled-coil region" evidence="6">
    <location>
        <begin position="1101"/>
        <end position="1163"/>
    </location>
</feature>
<feature type="coiled-coil region" evidence="6">
    <location>
        <begin position="1206"/>
        <end position="1542"/>
    </location>
</feature>
<dbReference type="GO" id="GO:0000785">
    <property type="term" value="C:chromatin"/>
    <property type="evidence" value="ECO:0007669"/>
    <property type="project" value="TreeGrafter"/>
</dbReference>
<keyword evidence="5" id="KW-0206">Cytoskeleton</keyword>
<feature type="coiled-coil region" evidence="6">
    <location>
        <begin position="649"/>
        <end position="1041"/>
    </location>
</feature>